<reference evidence="1 2" key="1">
    <citation type="submission" date="2016-12" db="EMBL/GenBank/DDBJ databases">
        <authorList>
            <person name="Song W.-J."/>
            <person name="Kurnit D.M."/>
        </authorList>
    </citation>
    <scope>NUCLEOTIDE SEQUENCE [LARGE SCALE GENOMIC DNA]</scope>
    <source>
        <strain evidence="1 2">STM7296</strain>
    </source>
</reference>
<dbReference type="AlphaFoldDB" id="A0A1N7SM07"/>
<proteinExistence type="predicted"/>
<name>A0A1N7SM07_9BURK</name>
<gene>
    <name evidence="1" type="ORF">BN2475_890002</name>
</gene>
<evidence type="ECO:0000313" key="2">
    <source>
        <dbReference type="Proteomes" id="UP000187012"/>
    </source>
</evidence>
<evidence type="ECO:0000313" key="1">
    <source>
        <dbReference type="EMBL" id="SIT48009.1"/>
    </source>
</evidence>
<accession>A0A1N7SM07</accession>
<dbReference type="Proteomes" id="UP000187012">
    <property type="component" value="Unassembled WGS sequence"/>
</dbReference>
<keyword evidence="2" id="KW-1185">Reference proteome</keyword>
<protein>
    <submittedName>
        <fullName evidence="1">Uncharacterized protein</fullName>
    </submittedName>
</protein>
<sequence>MLASNHWREHVANDMHTCCPACAPTDVSIGACAIGSITSIRNMGALDADGDDFGPRVLRSLAEQCGQGCSSRLRPPCDVRSTVYGGRPESRTEP</sequence>
<dbReference type="EMBL" id="CYGX02000089">
    <property type="protein sequence ID" value="SIT48009.1"/>
    <property type="molecule type" value="Genomic_DNA"/>
</dbReference>
<organism evidence="1 2">
    <name type="scientific">Paraburkholderia ribeironis</name>
    <dbReference type="NCBI Taxonomy" id="1247936"/>
    <lineage>
        <taxon>Bacteria</taxon>
        <taxon>Pseudomonadati</taxon>
        <taxon>Pseudomonadota</taxon>
        <taxon>Betaproteobacteria</taxon>
        <taxon>Burkholderiales</taxon>
        <taxon>Burkholderiaceae</taxon>
        <taxon>Paraburkholderia</taxon>
    </lineage>
</organism>